<comment type="caution">
    <text evidence="2">The sequence shown here is derived from an EMBL/GenBank/DDBJ whole genome shotgun (WGS) entry which is preliminary data.</text>
</comment>
<dbReference type="RefSeq" id="WP_056982880.1">
    <property type="nucleotide sequence ID" value="NZ_OZ061239.1"/>
</dbReference>
<dbReference type="SUPFAM" id="SSF51735">
    <property type="entry name" value="NAD(P)-binding Rossmann-fold domains"/>
    <property type="match status" value="1"/>
</dbReference>
<protein>
    <submittedName>
        <fullName evidence="2">Short-chain dehydrogenase</fullName>
    </submittedName>
</protein>
<dbReference type="Gene3D" id="3.90.25.10">
    <property type="entry name" value="UDP-galactose 4-epimerase, domain 1"/>
    <property type="match status" value="1"/>
</dbReference>
<dbReference type="Pfam" id="PF13460">
    <property type="entry name" value="NAD_binding_10"/>
    <property type="match status" value="1"/>
</dbReference>
<dbReference type="AlphaFoldDB" id="A0A511DXF9"/>
<name>A0A511DXF9_LENKE</name>
<dbReference type="STRING" id="1423764.FC95_GL000006"/>
<proteinExistence type="predicted"/>
<dbReference type="InterPro" id="IPR051604">
    <property type="entry name" value="Ergot_Alk_Oxidoreductase"/>
</dbReference>
<keyword evidence="3" id="KW-1185">Reference proteome</keyword>
<dbReference type="PANTHER" id="PTHR43162:SF1">
    <property type="entry name" value="PRESTALK A DIFFERENTIATION PROTEIN A"/>
    <property type="match status" value="1"/>
</dbReference>
<feature type="domain" description="NAD(P)-binding" evidence="1">
    <location>
        <begin position="7"/>
        <end position="190"/>
    </location>
</feature>
<gene>
    <name evidence="2" type="ORF">LKE01_23450</name>
</gene>
<dbReference type="Gene3D" id="3.40.50.720">
    <property type="entry name" value="NAD(P)-binding Rossmann-like Domain"/>
    <property type="match status" value="1"/>
</dbReference>
<organism evidence="2 3">
    <name type="scientific">Lentilactobacillus kefiri</name>
    <name type="common">Lactobacillus kefiri</name>
    <dbReference type="NCBI Taxonomy" id="33962"/>
    <lineage>
        <taxon>Bacteria</taxon>
        <taxon>Bacillati</taxon>
        <taxon>Bacillota</taxon>
        <taxon>Bacilli</taxon>
        <taxon>Lactobacillales</taxon>
        <taxon>Lactobacillaceae</taxon>
        <taxon>Lentilactobacillus</taxon>
    </lineage>
</organism>
<dbReference type="PANTHER" id="PTHR43162">
    <property type="match status" value="1"/>
</dbReference>
<sequence length="305" mass="33682">MKYTLLGSLGNIGRVVVPALVNAGNDVTVISSNSKRSEQIREVGAQPAIGNMADSKFLANQFEGADAVYLMVATRPSDSIFEDTEKQGRVFAEAIKRSGVKNVVDLSSIGANNPQAGVLYAYHWIEDQLKELEDVNVAFIRPVGFYSNLYANINTIRADHAIYSNIPETITQRWAAPQDIAAVVLKLLQHVPVGTSVHYVYSDAFSTQKFIETLQDTLSMPDLHFVSISDEQAEQSMVDRGVSKKLAQLFIKMSELERHPEKLYADLDNQTTNIGEVKLADFVKAFSVAYQDQNNGPHANTLVDQ</sequence>
<dbReference type="Proteomes" id="UP000321893">
    <property type="component" value="Unassembled WGS sequence"/>
</dbReference>
<evidence type="ECO:0000313" key="3">
    <source>
        <dbReference type="Proteomes" id="UP000321893"/>
    </source>
</evidence>
<dbReference type="InterPro" id="IPR036291">
    <property type="entry name" value="NAD(P)-bd_dom_sf"/>
</dbReference>
<dbReference type="EMBL" id="BJVK01000095">
    <property type="protein sequence ID" value="GEL29525.1"/>
    <property type="molecule type" value="Genomic_DNA"/>
</dbReference>
<accession>A0A511DXF9</accession>
<evidence type="ECO:0000313" key="2">
    <source>
        <dbReference type="EMBL" id="GEL29525.1"/>
    </source>
</evidence>
<evidence type="ECO:0000259" key="1">
    <source>
        <dbReference type="Pfam" id="PF13460"/>
    </source>
</evidence>
<dbReference type="InterPro" id="IPR016040">
    <property type="entry name" value="NAD(P)-bd_dom"/>
</dbReference>
<reference evidence="2" key="1">
    <citation type="submission" date="2019-07" db="EMBL/GenBank/DDBJ databases">
        <title>Whole genome shotgun sequence of Lactobacillus kefiri NBRC 15888.</title>
        <authorList>
            <person name="Hosoyama A."/>
            <person name="Uohara A."/>
            <person name="Ohji S."/>
            <person name="Ichikawa N."/>
        </authorList>
    </citation>
    <scope>NUCLEOTIDE SEQUENCE [LARGE SCALE GENOMIC DNA]</scope>
    <source>
        <strain evidence="2">NBRC 15888</strain>
    </source>
</reference>